<dbReference type="AlphaFoldDB" id="A0A974BJR7"/>
<dbReference type="EMBL" id="JACBNQ010000007">
    <property type="protein sequence ID" value="NYB74161.1"/>
    <property type="molecule type" value="Genomic_DNA"/>
</dbReference>
<gene>
    <name evidence="2" type="ORF">HZF24_08390</name>
</gene>
<dbReference type="Proteomes" id="UP000611629">
    <property type="component" value="Unassembled WGS sequence"/>
</dbReference>
<dbReference type="SUPFAM" id="SSF46785">
    <property type="entry name" value="Winged helix' DNA-binding domain"/>
    <property type="match status" value="1"/>
</dbReference>
<dbReference type="Pfam" id="PF03551">
    <property type="entry name" value="PadR"/>
    <property type="match status" value="1"/>
</dbReference>
<evidence type="ECO:0000259" key="1">
    <source>
        <dbReference type="Pfam" id="PF03551"/>
    </source>
</evidence>
<evidence type="ECO:0000313" key="3">
    <source>
        <dbReference type="Proteomes" id="UP000611629"/>
    </source>
</evidence>
<proteinExistence type="predicted"/>
<dbReference type="InterPro" id="IPR036390">
    <property type="entry name" value="WH_DNA-bd_sf"/>
</dbReference>
<name>A0A974BJR7_SEDHY</name>
<dbReference type="InterPro" id="IPR036388">
    <property type="entry name" value="WH-like_DNA-bd_sf"/>
</dbReference>
<feature type="domain" description="Transcription regulator PadR N-terminal" evidence="1">
    <location>
        <begin position="16"/>
        <end position="87"/>
    </location>
</feature>
<organism evidence="2 3">
    <name type="scientific">Sedimentibacter hydroxybenzoicus DSM 7310</name>
    <dbReference type="NCBI Taxonomy" id="1123245"/>
    <lineage>
        <taxon>Bacteria</taxon>
        <taxon>Bacillati</taxon>
        <taxon>Bacillota</taxon>
        <taxon>Tissierellia</taxon>
        <taxon>Sedimentibacter</taxon>
    </lineage>
</organism>
<accession>A0A974BJR7</accession>
<keyword evidence="3" id="KW-1185">Reference proteome</keyword>
<protein>
    <submittedName>
        <fullName evidence="2">PadR family transcriptional regulator</fullName>
    </submittedName>
</protein>
<dbReference type="PANTHER" id="PTHR33169">
    <property type="entry name" value="PADR-FAMILY TRANSCRIPTIONAL REGULATOR"/>
    <property type="match status" value="1"/>
</dbReference>
<dbReference type="RefSeq" id="WP_179237851.1">
    <property type="nucleotide sequence ID" value="NZ_JACBNQ010000007.1"/>
</dbReference>
<dbReference type="Gene3D" id="1.10.10.10">
    <property type="entry name" value="Winged helix-like DNA-binding domain superfamily/Winged helix DNA-binding domain"/>
    <property type="match status" value="1"/>
</dbReference>
<reference evidence="2" key="1">
    <citation type="submission" date="2020-07" db="EMBL/GenBank/DDBJ databases">
        <title>Genomic analysis of a strain of Sedimentibacter Hydroxybenzoicus DSM7310.</title>
        <authorList>
            <person name="Ma S."/>
        </authorList>
    </citation>
    <scope>NUCLEOTIDE SEQUENCE</scope>
    <source>
        <strain evidence="2">DSM 7310</strain>
    </source>
</reference>
<dbReference type="InterPro" id="IPR052509">
    <property type="entry name" value="Metal_resp_DNA-bind_regulator"/>
</dbReference>
<evidence type="ECO:0000313" key="2">
    <source>
        <dbReference type="EMBL" id="NYB74161.1"/>
    </source>
</evidence>
<sequence length="107" mass="12544">MVDKSQLLRGTLEGCIVKIIGDEETYGYEIISRLQDYGFDDVREGTTYPILVRLERKKFITSKYKESPLGPKRKYYFLTETGEEFLNEFQTVWNDVKESVDKVMKGE</sequence>
<dbReference type="InterPro" id="IPR005149">
    <property type="entry name" value="Tscrpt_reg_PadR_N"/>
</dbReference>
<dbReference type="PANTHER" id="PTHR33169:SF14">
    <property type="entry name" value="TRANSCRIPTIONAL REGULATOR RV3488"/>
    <property type="match status" value="1"/>
</dbReference>
<comment type="caution">
    <text evidence="2">The sequence shown here is derived from an EMBL/GenBank/DDBJ whole genome shotgun (WGS) entry which is preliminary data.</text>
</comment>